<proteinExistence type="predicted"/>
<dbReference type="EMBL" id="BSOS01000005">
    <property type="protein sequence ID" value="GLR65576.1"/>
    <property type="molecule type" value="Genomic_DNA"/>
</dbReference>
<reference evidence="2" key="1">
    <citation type="journal article" date="2019" name="Int. J. Syst. Evol. Microbiol.">
        <title>The Global Catalogue of Microorganisms (GCM) 10K type strain sequencing project: providing services to taxonomists for standard genome sequencing and annotation.</title>
        <authorList>
            <consortium name="The Broad Institute Genomics Platform"/>
            <consortium name="The Broad Institute Genome Sequencing Center for Infectious Disease"/>
            <person name="Wu L."/>
            <person name="Ma J."/>
        </authorList>
    </citation>
    <scope>NUCLEOTIDE SEQUENCE [LARGE SCALE GENOMIC DNA]</scope>
    <source>
        <strain evidence="2">NBRC 112502</strain>
    </source>
</reference>
<protein>
    <submittedName>
        <fullName evidence="1">Uncharacterized protein</fullName>
    </submittedName>
</protein>
<organism evidence="1 2">
    <name type="scientific">Acidocella aquatica</name>
    <dbReference type="NCBI Taxonomy" id="1922313"/>
    <lineage>
        <taxon>Bacteria</taxon>
        <taxon>Pseudomonadati</taxon>
        <taxon>Pseudomonadota</taxon>
        <taxon>Alphaproteobacteria</taxon>
        <taxon>Acetobacterales</taxon>
        <taxon>Acidocellaceae</taxon>
        <taxon>Acidocella</taxon>
    </lineage>
</organism>
<accession>A0ABQ6A198</accession>
<gene>
    <name evidence="1" type="ORF">GCM10010909_02540</name>
</gene>
<comment type="caution">
    <text evidence="1">The sequence shown here is derived from an EMBL/GenBank/DDBJ whole genome shotgun (WGS) entry which is preliminary data.</text>
</comment>
<name>A0ABQ6A198_9PROT</name>
<dbReference type="Proteomes" id="UP001156641">
    <property type="component" value="Unassembled WGS sequence"/>
</dbReference>
<sequence length="74" mass="7840">MIRPTTGVPPGTELEIELLIPLRYACRRLLTPLPAPTGLKADGTVTIPTAKLGDPPTVKPTVLETTADITLPLI</sequence>
<evidence type="ECO:0000313" key="2">
    <source>
        <dbReference type="Proteomes" id="UP001156641"/>
    </source>
</evidence>
<evidence type="ECO:0000313" key="1">
    <source>
        <dbReference type="EMBL" id="GLR65576.1"/>
    </source>
</evidence>
<keyword evidence="2" id="KW-1185">Reference proteome</keyword>